<comment type="caution">
    <text evidence="1">The sequence shown here is derived from an EMBL/GenBank/DDBJ whole genome shotgun (WGS) entry which is preliminary data.</text>
</comment>
<evidence type="ECO:0000313" key="1">
    <source>
        <dbReference type="EMBL" id="RUO96798.1"/>
    </source>
</evidence>
<dbReference type="AlphaFoldDB" id="A0A433A284"/>
<accession>A0A433A284</accession>
<sequence length="116" mass="13103">MTAFTFSTTAPETTTFGFAGPMQNQPRLNTSNNTQHNMSHILWEISKLHQDAQARAMANKYGLDIVSVSWDDTARAKFSSGGPNISDMTLVVNEQRMPVFRNPNYTDITWDVEMEK</sequence>
<reference evidence="1 2" key="1">
    <citation type="journal article" date="2018" name="New Phytol.">
        <title>Phylogenomics of Endogonaceae and evolution of mycorrhizas within Mucoromycota.</title>
        <authorList>
            <person name="Chang Y."/>
            <person name="Desiro A."/>
            <person name="Na H."/>
            <person name="Sandor L."/>
            <person name="Lipzen A."/>
            <person name="Clum A."/>
            <person name="Barry K."/>
            <person name="Grigoriev I.V."/>
            <person name="Martin F.M."/>
            <person name="Stajich J.E."/>
            <person name="Smith M.E."/>
            <person name="Bonito G."/>
            <person name="Spatafora J.W."/>
        </authorList>
    </citation>
    <scope>NUCLEOTIDE SEQUENCE [LARGE SCALE GENOMIC DNA]</scope>
    <source>
        <strain evidence="1 2">GMNB39</strain>
    </source>
</reference>
<evidence type="ECO:0000313" key="2">
    <source>
        <dbReference type="Proteomes" id="UP000268093"/>
    </source>
</evidence>
<gene>
    <name evidence="1" type="ORF">BC936DRAFT_141436</name>
</gene>
<dbReference type="EMBL" id="RBNI01019642">
    <property type="protein sequence ID" value="RUO96798.1"/>
    <property type="molecule type" value="Genomic_DNA"/>
</dbReference>
<name>A0A433A284_9FUNG</name>
<protein>
    <submittedName>
        <fullName evidence="1">Uncharacterized protein</fullName>
    </submittedName>
</protein>
<dbReference type="OrthoDB" id="661148at2759"/>
<feature type="non-terminal residue" evidence="1">
    <location>
        <position position="116"/>
    </location>
</feature>
<keyword evidence="2" id="KW-1185">Reference proteome</keyword>
<proteinExistence type="predicted"/>
<organism evidence="1 2">
    <name type="scientific">Jimgerdemannia flammicorona</name>
    <dbReference type="NCBI Taxonomy" id="994334"/>
    <lineage>
        <taxon>Eukaryota</taxon>
        <taxon>Fungi</taxon>
        <taxon>Fungi incertae sedis</taxon>
        <taxon>Mucoromycota</taxon>
        <taxon>Mucoromycotina</taxon>
        <taxon>Endogonomycetes</taxon>
        <taxon>Endogonales</taxon>
        <taxon>Endogonaceae</taxon>
        <taxon>Jimgerdemannia</taxon>
    </lineage>
</organism>
<dbReference type="Proteomes" id="UP000268093">
    <property type="component" value="Unassembled WGS sequence"/>
</dbReference>